<accession>A0A4P9Y518</accession>
<feature type="domain" description="Cyclin-like" evidence="5">
    <location>
        <begin position="107"/>
        <end position="191"/>
    </location>
</feature>
<evidence type="ECO:0000256" key="4">
    <source>
        <dbReference type="RuleBase" id="RU000383"/>
    </source>
</evidence>
<dbReference type="InterPro" id="IPR046965">
    <property type="entry name" value="Cyclin_A/B-like"/>
</dbReference>
<proteinExistence type="inferred from homology"/>
<organism evidence="6 7">
    <name type="scientific">Piptocephalis cylindrospora</name>
    <dbReference type="NCBI Taxonomy" id="1907219"/>
    <lineage>
        <taxon>Eukaryota</taxon>
        <taxon>Fungi</taxon>
        <taxon>Fungi incertae sedis</taxon>
        <taxon>Zoopagomycota</taxon>
        <taxon>Zoopagomycotina</taxon>
        <taxon>Zoopagomycetes</taxon>
        <taxon>Zoopagales</taxon>
        <taxon>Piptocephalidaceae</taxon>
        <taxon>Piptocephalis</taxon>
    </lineage>
</organism>
<dbReference type="Pfam" id="PF00134">
    <property type="entry name" value="Cyclin_N"/>
    <property type="match status" value="1"/>
</dbReference>
<comment type="similarity">
    <text evidence="4">Belongs to the cyclin family.</text>
</comment>
<dbReference type="SMART" id="SM00385">
    <property type="entry name" value="CYCLIN"/>
    <property type="match status" value="1"/>
</dbReference>
<keyword evidence="1" id="KW-0132">Cell division</keyword>
<dbReference type="EMBL" id="KZ987894">
    <property type="protein sequence ID" value="RKP14057.1"/>
    <property type="molecule type" value="Genomic_DNA"/>
</dbReference>
<dbReference type="PANTHER" id="PTHR10177">
    <property type="entry name" value="CYCLINS"/>
    <property type="match status" value="1"/>
</dbReference>
<evidence type="ECO:0000256" key="3">
    <source>
        <dbReference type="ARBA" id="ARBA00023306"/>
    </source>
</evidence>
<protein>
    <submittedName>
        <fullName evidence="6">Cyclin-like protein</fullName>
    </submittedName>
</protein>
<dbReference type="InterPro" id="IPR013763">
    <property type="entry name" value="Cyclin-like_dom"/>
</dbReference>
<dbReference type="InterPro" id="IPR006671">
    <property type="entry name" value="Cyclin_N"/>
</dbReference>
<dbReference type="SUPFAM" id="SSF47954">
    <property type="entry name" value="Cyclin-like"/>
    <property type="match status" value="2"/>
</dbReference>
<dbReference type="Gene3D" id="1.10.472.10">
    <property type="entry name" value="Cyclin-like"/>
    <property type="match status" value="3"/>
</dbReference>
<dbReference type="GO" id="GO:0044772">
    <property type="term" value="P:mitotic cell cycle phase transition"/>
    <property type="evidence" value="ECO:0007669"/>
    <property type="project" value="InterPro"/>
</dbReference>
<dbReference type="Pfam" id="PF02984">
    <property type="entry name" value="Cyclin_C"/>
    <property type="match status" value="1"/>
</dbReference>
<name>A0A4P9Y518_9FUNG</name>
<dbReference type="InterPro" id="IPR039361">
    <property type="entry name" value="Cyclin"/>
</dbReference>
<dbReference type="AlphaFoldDB" id="A0A4P9Y518"/>
<dbReference type="InterPro" id="IPR036915">
    <property type="entry name" value="Cyclin-like_sf"/>
</dbReference>
<evidence type="ECO:0000256" key="1">
    <source>
        <dbReference type="ARBA" id="ARBA00022618"/>
    </source>
</evidence>
<dbReference type="InterPro" id="IPR004367">
    <property type="entry name" value="Cyclin_C-dom"/>
</dbReference>
<dbReference type="GO" id="GO:0016538">
    <property type="term" value="F:cyclin-dependent protein serine/threonine kinase regulator activity"/>
    <property type="evidence" value="ECO:0007669"/>
    <property type="project" value="InterPro"/>
</dbReference>
<evidence type="ECO:0000313" key="7">
    <source>
        <dbReference type="Proteomes" id="UP000267251"/>
    </source>
</evidence>
<keyword evidence="2 4" id="KW-0195">Cyclin</keyword>
<dbReference type="FunFam" id="1.10.472.10:FF:000001">
    <property type="entry name" value="G2/mitotic-specific cyclin"/>
    <property type="match status" value="1"/>
</dbReference>
<dbReference type="InterPro" id="IPR048258">
    <property type="entry name" value="Cyclins_cyclin-box"/>
</dbReference>
<reference evidence="7" key="1">
    <citation type="journal article" date="2018" name="Nat. Microbiol.">
        <title>Leveraging single-cell genomics to expand the fungal tree of life.</title>
        <authorList>
            <person name="Ahrendt S.R."/>
            <person name="Quandt C.A."/>
            <person name="Ciobanu D."/>
            <person name="Clum A."/>
            <person name="Salamov A."/>
            <person name="Andreopoulos B."/>
            <person name="Cheng J.F."/>
            <person name="Woyke T."/>
            <person name="Pelin A."/>
            <person name="Henrissat B."/>
            <person name="Reynolds N.K."/>
            <person name="Benny G.L."/>
            <person name="Smith M.E."/>
            <person name="James T.Y."/>
            <person name="Grigoriev I.V."/>
        </authorList>
    </citation>
    <scope>NUCLEOTIDE SEQUENCE [LARGE SCALE GENOMIC DNA]</scope>
</reference>
<dbReference type="PIRSF" id="PIRSF001771">
    <property type="entry name" value="Cyclin_A_B_D_E"/>
    <property type="match status" value="1"/>
</dbReference>
<evidence type="ECO:0000313" key="6">
    <source>
        <dbReference type="EMBL" id="RKP14057.1"/>
    </source>
</evidence>
<dbReference type="OrthoDB" id="5590282at2759"/>
<dbReference type="PROSITE" id="PS00292">
    <property type="entry name" value="CYCLINS"/>
    <property type="match status" value="1"/>
</dbReference>
<dbReference type="GO" id="GO:0051301">
    <property type="term" value="P:cell division"/>
    <property type="evidence" value="ECO:0007669"/>
    <property type="project" value="UniProtKB-KW"/>
</dbReference>
<keyword evidence="3" id="KW-0131">Cell cycle</keyword>
<evidence type="ECO:0000256" key="2">
    <source>
        <dbReference type="ARBA" id="ARBA00023127"/>
    </source>
</evidence>
<sequence length="316" mass="37259">MEDSVLKSALRDSLDNQIIVREPAKHHGKTQKASKERVVEEVDEEVVLRRVREQLEAEDQSSSAMMAPYTEEIYTNLRTREELAMPRARYMDDQKDLTWEMRTILVQWMIEIHEHLRLKESSLYLAINMVDRFLSLRTATLSRLQLLGAAALFTASDYHWFGGPPVKQYLDLCENIYTKRDIFKAQRYLLDAIDWELNVPIILPFLMRGSRAEGSCMHYPPSKMAATCLWLARTIRRRGCWDQRMTEYTWYGEMELYSAVEELYGYLIGEEAIQETALTEKFSHRSFLDASGQCRKWIKEHPDIKAHFLHRREVQR</sequence>
<dbReference type="Proteomes" id="UP000267251">
    <property type="component" value="Unassembled WGS sequence"/>
</dbReference>
<evidence type="ECO:0000259" key="5">
    <source>
        <dbReference type="SMART" id="SM00385"/>
    </source>
</evidence>
<gene>
    <name evidence="6" type="ORF">BJ684DRAFT_19509</name>
</gene>
<keyword evidence="7" id="KW-1185">Reference proteome</keyword>